<dbReference type="GO" id="GO:0004239">
    <property type="term" value="F:initiator methionyl aminopeptidase activity"/>
    <property type="evidence" value="ECO:0007669"/>
    <property type="project" value="UniProtKB-UniRule"/>
</dbReference>
<dbReference type="EMBL" id="QMFB01000031">
    <property type="protein sequence ID" value="RAV12938.1"/>
    <property type="molecule type" value="Genomic_DNA"/>
</dbReference>
<evidence type="ECO:0000256" key="6">
    <source>
        <dbReference type="HAMAP-Rule" id="MF_01974"/>
    </source>
</evidence>
<dbReference type="InterPro" id="IPR001714">
    <property type="entry name" value="Pept_M24_MAP"/>
</dbReference>
<dbReference type="InterPro" id="IPR002467">
    <property type="entry name" value="Pept_M24A_MAP1"/>
</dbReference>
<dbReference type="Gene3D" id="3.90.230.10">
    <property type="entry name" value="Creatinase/methionine aminopeptidase superfamily"/>
    <property type="match status" value="1"/>
</dbReference>
<dbReference type="Pfam" id="PF00557">
    <property type="entry name" value="Peptidase_M24"/>
    <property type="match status" value="1"/>
</dbReference>
<comment type="function">
    <text evidence="1 6">Removes the N-terminal methionine from nascent proteins. The N-terminal methionine is often cleaved when the second residue in the primary sequence is small and uncharged (Met-Ala-, Cys, Gly, Pro, Ser, Thr, or Val). Requires deformylation of the N(alpha)-formylated initiator methionine before it can be hydrolyzed.</text>
</comment>
<evidence type="ECO:0000313" key="9">
    <source>
        <dbReference type="EMBL" id="RAV12938.1"/>
    </source>
</evidence>
<feature type="binding site" evidence="6">
    <location>
        <position position="201"/>
    </location>
    <ligand>
        <name>a divalent metal cation</name>
        <dbReference type="ChEBI" id="CHEBI:60240"/>
        <label>2</label>
        <note>catalytic</note>
    </ligand>
</feature>
<evidence type="ECO:0000256" key="7">
    <source>
        <dbReference type="RuleBase" id="RU003653"/>
    </source>
</evidence>
<comment type="cofactor">
    <cofactor evidence="6">
        <name>Co(2+)</name>
        <dbReference type="ChEBI" id="CHEBI:48828"/>
    </cofactor>
    <cofactor evidence="6">
        <name>Zn(2+)</name>
        <dbReference type="ChEBI" id="CHEBI:29105"/>
    </cofactor>
    <cofactor evidence="6">
        <name>Mn(2+)</name>
        <dbReference type="ChEBI" id="CHEBI:29035"/>
    </cofactor>
    <cofactor evidence="6">
        <name>Fe(2+)</name>
        <dbReference type="ChEBI" id="CHEBI:29033"/>
    </cofactor>
    <text evidence="6">Binds 2 divalent metal cations per subunit. Has a high-affinity and a low affinity metal-binding site. The true nature of the physiological cofactor is under debate. The enzyme is active with cobalt, zinc, manganese or divalent iron ions. Most likely, methionine aminopeptidases function as mononuclear Fe(2+)-metalloproteases under physiological conditions, and the catalytically relevant metal-binding site has been assigned to the histidine-containing high-affinity site.</text>
</comment>
<feature type="binding site" evidence="6">
    <location>
        <position position="167"/>
    </location>
    <ligand>
        <name>a divalent metal cation</name>
        <dbReference type="ChEBI" id="CHEBI:60240"/>
        <label>2</label>
        <note>catalytic</note>
    </ligand>
</feature>
<dbReference type="EC" id="3.4.11.18" evidence="6 7"/>
<dbReference type="NCBIfam" id="TIGR00500">
    <property type="entry name" value="met_pdase_I"/>
    <property type="match status" value="1"/>
</dbReference>
<keyword evidence="3 6" id="KW-0645">Protease</keyword>
<keyword evidence="5 6" id="KW-0378">Hydrolase</keyword>
<dbReference type="Proteomes" id="UP000250369">
    <property type="component" value="Unassembled WGS sequence"/>
</dbReference>
<feature type="binding site" evidence="6">
    <location>
        <position position="104"/>
    </location>
    <ligand>
        <name>a divalent metal cation</name>
        <dbReference type="ChEBI" id="CHEBI:60240"/>
        <label>2</label>
        <note>catalytic</note>
    </ligand>
</feature>
<evidence type="ECO:0000256" key="2">
    <source>
        <dbReference type="ARBA" id="ARBA00022438"/>
    </source>
</evidence>
<dbReference type="PRINTS" id="PR00599">
    <property type="entry name" value="MAPEPTIDASE"/>
</dbReference>
<dbReference type="GO" id="GO:0046872">
    <property type="term" value="F:metal ion binding"/>
    <property type="evidence" value="ECO:0007669"/>
    <property type="project" value="UniProtKB-UniRule"/>
</dbReference>
<dbReference type="RefSeq" id="WP_113035427.1">
    <property type="nucleotide sequence ID" value="NZ_QMFB01000031.1"/>
</dbReference>
<keyword evidence="4 6" id="KW-0479">Metal-binding</keyword>
<dbReference type="InterPro" id="IPR000994">
    <property type="entry name" value="Pept_M24"/>
</dbReference>
<comment type="caution">
    <text evidence="9">The sequence shown here is derived from an EMBL/GenBank/DDBJ whole genome shotgun (WGS) entry which is preliminary data.</text>
</comment>
<keyword evidence="2 6" id="KW-0031">Aminopeptidase</keyword>
<dbReference type="CDD" id="cd01086">
    <property type="entry name" value="MetAP1"/>
    <property type="match status" value="1"/>
</dbReference>
<gene>
    <name evidence="6 9" type="primary">map</name>
    <name evidence="9" type="ORF">DQG23_33685</name>
</gene>
<dbReference type="SUPFAM" id="SSF55920">
    <property type="entry name" value="Creatinase/aminopeptidase"/>
    <property type="match status" value="1"/>
</dbReference>
<proteinExistence type="inferred from homology"/>
<organism evidence="9 10">
    <name type="scientific">Paenibacillus contaminans</name>
    <dbReference type="NCBI Taxonomy" id="450362"/>
    <lineage>
        <taxon>Bacteria</taxon>
        <taxon>Bacillati</taxon>
        <taxon>Bacillota</taxon>
        <taxon>Bacilli</taxon>
        <taxon>Bacillales</taxon>
        <taxon>Paenibacillaceae</taxon>
        <taxon>Paenibacillus</taxon>
    </lineage>
</organism>
<evidence type="ECO:0000313" key="10">
    <source>
        <dbReference type="Proteomes" id="UP000250369"/>
    </source>
</evidence>
<sequence>MTIDSPNDIEGLKRIGYVVARTIEEMKKHAKPGMTTRELDAIGDSVLSKYGATAAPRKLYRFPGATCISLNREVAHGIPGKRKLKGGDLINIDVSAELDGYYADTGHSFQIPPYEERIVKLCDYTHRTMMQVISQLRAGVKLNLVGKIIQAEARKGGYRVIQNLCSHGIGRALHEEPDQILPVFDPTDRRVLKEGQVLTIEPFLSTGANFAVEQADGWTLSVPDQSYAAQHEHTIIITKKEPIIVTTTAAGF</sequence>
<dbReference type="OrthoDB" id="9802055at2"/>
<evidence type="ECO:0000256" key="5">
    <source>
        <dbReference type="ARBA" id="ARBA00022801"/>
    </source>
</evidence>
<feature type="binding site" evidence="6">
    <location>
        <position position="93"/>
    </location>
    <ligand>
        <name>a divalent metal cation</name>
        <dbReference type="ChEBI" id="CHEBI:60240"/>
        <label>1</label>
    </ligand>
</feature>
<evidence type="ECO:0000259" key="8">
    <source>
        <dbReference type="Pfam" id="PF00557"/>
    </source>
</evidence>
<accession>A0A329LZN4</accession>
<comment type="catalytic activity">
    <reaction evidence="6 7">
        <text>Release of N-terminal amino acids, preferentially methionine, from peptides and arylamides.</text>
        <dbReference type="EC" id="3.4.11.18"/>
    </reaction>
</comment>
<feature type="binding site" evidence="6">
    <location>
        <position position="232"/>
    </location>
    <ligand>
        <name>a divalent metal cation</name>
        <dbReference type="ChEBI" id="CHEBI:60240"/>
        <label>2</label>
        <note>catalytic</note>
    </ligand>
</feature>
<keyword evidence="10" id="KW-1185">Reference proteome</keyword>
<evidence type="ECO:0000256" key="4">
    <source>
        <dbReference type="ARBA" id="ARBA00022723"/>
    </source>
</evidence>
<dbReference type="GO" id="GO:0070006">
    <property type="term" value="F:metalloaminopeptidase activity"/>
    <property type="evidence" value="ECO:0007669"/>
    <property type="project" value="UniProtKB-UniRule"/>
</dbReference>
<feature type="binding site" evidence="6">
    <location>
        <position position="232"/>
    </location>
    <ligand>
        <name>a divalent metal cation</name>
        <dbReference type="ChEBI" id="CHEBI:60240"/>
        <label>1</label>
    </ligand>
</feature>
<feature type="binding site" evidence="6">
    <location>
        <position position="76"/>
    </location>
    <ligand>
        <name>substrate</name>
    </ligand>
</feature>
<feature type="domain" description="Peptidase M24" evidence="8">
    <location>
        <begin position="11"/>
        <end position="239"/>
    </location>
</feature>
<dbReference type="AlphaFoldDB" id="A0A329LZN4"/>
<evidence type="ECO:0000256" key="3">
    <source>
        <dbReference type="ARBA" id="ARBA00022670"/>
    </source>
</evidence>
<reference evidence="9 10" key="1">
    <citation type="journal article" date="2009" name="Int. J. Syst. Evol. Microbiol.">
        <title>Paenibacillus contaminans sp. nov., isolated from a contaminated laboratory plate.</title>
        <authorList>
            <person name="Chou J.H."/>
            <person name="Lee J.H."/>
            <person name="Lin M.C."/>
            <person name="Chang P.S."/>
            <person name="Arun A.B."/>
            <person name="Young C.C."/>
            <person name="Chen W.M."/>
        </authorList>
    </citation>
    <scope>NUCLEOTIDE SEQUENCE [LARGE SCALE GENOMIC DNA]</scope>
    <source>
        <strain evidence="9 10">CKOBP-6</strain>
    </source>
</reference>
<dbReference type="HAMAP" id="MF_01974">
    <property type="entry name" value="MetAP_1"/>
    <property type="match status" value="1"/>
</dbReference>
<dbReference type="InterPro" id="IPR036005">
    <property type="entry name" value="Creatinase/aminopeptidase-like"/>
</dbReference>
<comment type="subunit">
    <text evidence="6">Monomer.</text>
</comment>
<name>A0A329LZN4_9BACL</name>
<dbReference type="PANTHER" id="PTHR43330:SF13">
    <property type="entry name" value="METHIONINE AMINOPEPTIDASE 2"/>
    <property type="match status" value="1"/>
</dbReference>
<feature type="binding site" evidence="6">
    <location>
        <position position="104"/>
    </location>
    <ligand>
        <name>a divalent metal cation</name>
        <dbReference type="ChEBI" id="CHEBI:60240"/>
        <label>1</label>
    </ligand>
</feature>
<feature type="binding site" evidence="6">
    <location>
        <position position="174"/>
    </location>
    <ligand>
        <name>substrate</name>
    </ligand>
</feature>
<dbReference type="PANTHER" id="PTHR43330">
    <property type="entry name" value="METHIONINE AMINOPEPTIDASE"/>
    <property type="match status" value="1"/>
</dbReference>
<protein>
    <recommendedName>
        <fullName evidence="6 7">Methionine aminopeptidase</fullName>
        <shortName evidence="6">MAP</shortName>
        <shortName evidence="6">MetAP</shortName>
        <ecNumber evidence="6 7">3.4.11.18</ecNumber>
    </recommendedName>
    <alternativeName>
        <fullName evidence="6">Peptidase M</fullName>
    </alternativeName>
</protein>
<dbReference type="GO" id="GO:0006508">
    <property type="term" value="P:proteolysis"/>
    <property type="evidence" value="ECO:0007669"/>
    <property type="project" value="UniProtKB-KW"/>
</dbReference>
<comment type="similarity">
    <text evidence="6">Belongs to the peptidase M24A family. Methionine aminopeptidase type 1 subfamily.</text>
</comment>
<evidence type="ECO:0000256" key="1">
    <source>
        <dbReference type="ARBA" id="ARBA00002521"/>
    </source>
</evidence>